<dbReference type="EMBL" id="CM009750">
    <property type="protein sequence ID" value="PUZ68666.1"/>
    <property type="molecule type" value="Genomic_DNA"/>
</dbReference>
<dbReference type="AlphaFoldDB" id="A0A2T7ELG1"/>
<keyword evidence="2" id="KW-1185">Reference proteome</keyword>
<reference evidence="1 2" key="1">
    <citation type="submission" date="2018-04" db="EMBL/GenBank/DDBJ databases">
        <title>WGS assembly of Panicum hallii var. hallii HAL2.</title>
        <authorList>
            <person name="Lovell J."/>
            <person name="Jenkins J."/>
            <person name="Lowry D."/>
            <person name="Mamidi S."/>
            <person name="Sreedasyam A."/>
            <person name="Weng X."/>
            <person name="Barry K."/>
            <person name="Bonette J."/>
            <person name="Campitelli B."/>
            <person name="Daum C."/>
            <person name="Gordon S."/>
            <person name="Gould B."/>
            <person name="Lipzen A."/>
            <person name="MacQueen A."/>
            <person name="Palacio-Mejia J."/>
            <person name="Plott C."/>
            <person name="Shakirov E."/>
            <person name="Shu S."/>
            <person name="Yoshinaga Y."/>
            <person name="Zane M."/>
            <person name="Rokhsar D."/>
            <person name="Grimwood J."/>
            <person name="Schmutz J."/>
            <person name="Juenger T."/>
        </authorList>
    </citation>
    <scope>NUCLEOTIDE SEQUENCE [LARGE SCALE GENOMIC DNA]</scope>
    <source>
        <strain evidence="2">cv. HAL2</strain>
    </source>
</reference>
<organism evidence="1 2">
    <name type="scientific">Panicum hallii var. hallii</name>
    <dbReference type="NCBI Taxonomy" id="1504633"/>
    <lineage>
        <taxon>Eukaryota</taxon>
        <taxon>Viridiplantae</taxon>
        <taxon>Streptophyta</taxon>
        <taxon>Embryophyta</taxon>
        <taxon>Tracheophyta</taxon>
        <taxon>Spermatophyta</taxon>
        <taxon>Magnoliopsida</taxon>
        <taxon>Liliopsida</taxon>
        <taxon>Poales</taxon>
        <taxon>Poaceae</taxon>
        <taxon>PACMAD clade</taxon>
        <taxon>Panicoideae</taxon>
        <taxon>Panicodae</taxon>
        <taxon>Paniceae</taxon>
        <taxon>Panicinae</taxon>
        <taxon>Panicum</taxon>
        <taxon>Panicum sect. Panicum</taxon>
    </lineage>
</organism>
<name>A0A2T7ELG1_9POAL</name>
<accession>A0A2T7ELG1</accession>
<gene>
    <name evidence="1" type="ORF">GQ55_2G047300</name>
</gene>
<dbReference type="Proteomes" id="UP000244336">
    <property type="component" value="Chromosome 2"/>
</dbReference>
<sequence>MQLDAFNRVLTLAGDVLYAFLDLYSATGCAHGILPCSFQHAGRPFHWCLEDVRLSLTWAHMLNTVKWASCGFSSSRRCCSPSM</sequence>
<dbReference type="Gramene" id="PUZ68666">
    <property type="protein sequence ID" value="PUZ68666"/>
    <property type="gene ID" value="GQ55_2G047300"/>
</dbReference>
<protein>
    <submittedName>
        <fullName evidence="1">Uncharacterized protein</fullName>
    </submittedName>
</protein>
<evidence type="ECO:0000313" key="2">
    <source>
        <dbReference type="Proteomes" id="UP000244336"/>
    </source>
</evidence>
<evidence type="ECO:0000313" key="1">
    <source>
        <dbReference type="EMBL" id="PUZ68666.1"/>
    </source>
</evidence>
<proteinExistence type="predicted"/>